<dbReference type="EMBL" id="BTGU01000002">
    <property type="protein sequence ID" value="GMN27293.1"/>
    <property type="molecule type" value="Genomic_DNA"/>
</dbReference>
<sequence>MKASFTLANPSLTRLDWPFMPNISGEAQVDDGDGAVVGDGEEGEVDCGVQVAEELEVAIELGVTKQAVTEQADPPSEQ</sequence>
<dbReference type="Proteomes" id="UP001187192">
    <property type="component" value="Unassembled WGS sequence"/>
</dbReference>
<gene>
    <name evidence="1" type="ORF">TIFTF001_001581</name>
</gene>
<keyword evidence="2" id="KW-1185">Reference proteome</keyword>
<dbReference type="AlphaFoldDB" id="A0AA88CMI5"/>
<evidence type="ECO:0000313" key="2">
    <source>
        <dbReference type="Proteomes" id="UP001187192"/>
    </source>
</evidence>
<reference evidence="1" key="1">
    <citation type="submission" date="2023-07" db="EMBL/GenBank/DDBJ databases">
        <title>draft genome sequence of fig (Ficus carica).</title>
        <authorList>
            <person name="Takahashi T."/>
            <person name="Nishimura K."/>
        </authorList>
    </citation>
    <scope>NUCLEOTIDE SEQUENCE</scope>
</reference>
<evidence type="ECO:0000313" key="1">
    <source>
        <dbReference type="EMBL" id="GMN27293.1"/>
    </source>
</evidence>
<comment type="caution">
    <text evidence="1">The sequence shown here is derived from an EMBL/GenBank/DDBJ whole genome shotgun (WGS) entry which is preliminary data.</text>
</comment>
<protein>
    <submittedName>
        <fullName evidence="1">Uncharacterized protein</fullName>
    </submittedName>
</protein>
<proteinExistence type="predicted"/>
<organism evidence="1 2">
    <name type="scientific">Ficus carica</name>
    <name type="common">Common fig</name>
    <dbReference type="NCBI Taxonomy" id="3494"/>
    <lineage>
        <taxon>Eukaryota</taxon>
        <taxon>Viridiplantae</taxon>
        <taxon>Streptophyta</taxon>
        <taxon>Embryophyta</taxon>
        <taxon>Tracheophyta</taxon>
        <taxon>Spermatophyta</taxon>
        <taxon>Magnoliopsida</taxon>
        <taxon>eudicotyledons</taxon>
        <taxon>Gunneridae</taxon>
        <taxon>Pentapetalae</taxon>
        <taxon>rosids</taxon>
        <taxon>fabids</taxon>
        <taxon>Rosales</taxon>
        <taxon>Moraceae</taxon>
        <taxon>Ficeae</taxon>
        <taxon>Ficus</taxon>
    </lineage>
</organism>
<name>A0AA88CMI5_FICCA</name>
<accession>A0AA88CMI5</accession>